<keyword evidence="2" id="KW-1185">Reference proteome</keyword>
<dbReference type="RefSeq" id="XP_060367677.1">
    <property type="nucleotide sequence ID" value="XM_060501639.1"/>
</dbReference>
<organism evidence="1 2">
    <name type="scientific">Glomerella acutata</name>
    <name type="common">Colletotrichum acutatum</name>
    <dbReference type="NCBI Taxonomy" id="27357"/>
    <lineage>
        <taxon>Eukaryota</taxon>
        <taxon>Fungi</taxon>
        <taxon>Dikarya</taxon>
        <taxon>Ascomycota</taxon>
        <taxon>Pezizomycotina</taxon>
        <taxon>Sordariomycetes</taxon>
        <taxon>Hypocreomycetidae</taxon>
        <taxon>Glomerellales</taxon>
        <taxon>Glomerellaceae</taxon>
        <taxon>Colletotrichum</taxon>
        <taxon>Colletotrichum acutatum species complex</taxon>
    </lineage>
</organism>
<dbReference type="EMBL" id="JAHMHS010000023">
    <property type="protein sequence ID" value="KAK1727622.1"/>
    <property type="molecule type" value="Genomic_DNA"/>
</dbReference>
<dbReference type="GeneID" id="85385538"/>
<sequence length="262" mass="28475">MLDPCLRTLQMTQSVRQTFHSHCHAWCWSGSQKEYAKQAGDTVCIDGGDVFNVWYAAQVQRIHGTWKHGPGPESGPSRLSQQRVKVVGALFSGVPIPTIPAGPVHLAYLSRCKAPGGQDTLPGVPGSSPLPDVHSTWPLIGHVKVYVESEAKGAACFPARQSIFGRKEKRSGIHKSACPLPPAILIPPHDPSPSTQQEKIVCIASSIPLNLPRILNINAGYLTLLCRLAGERINCQPSSDRADWNSLTPTSPCFLPFRHQIT</sequence>
<proteinExistence type="predicted"/>
<evidence type="ECO:0000313" key="1">
    <source>
        <dbReference type="EMBL" id="KAK1727622.1"/>
    </source>
</evidence>
<dbReference type="Proteomes" id="UP001244207">
    <property type="component" value="Unassembled WGS sequence"/>
</dbReference>
<name>A0AAD8UNH4_GLOAC</name>
<comment type="caution">
    <text evidence="1">The sequence shown here is derived from an EMBL/GenBank/DDBJ whole genome shotgun (WGS) entry which is preliminary data.</text>
</comment>
<gene>
    <name evidence="1" type="ORF">BDZ83DRAFT_197549</name>
</gene>
<accession>A0AAD8UNH4</accession>
<dbReference type="AlphaFoldDB" id="A0AAD8UNH4"/>
<evidence type="ECO:0000313" key="2">
    <source>
        <dbReference type="Proteomes" id="UP001244207"/>
    </source>
</evidence>
<protein>
    <submittedName>
        <fullName evidence="1">Uncharacterized protein</fullName>
    </submittedName>
</protein>
<reference evidence="1" key="1">
    <citation type="submission" date="2021-12" db="EMBL/GenBank/DDBJ databases">
        <title>Comparative genomics, transcriptomics and evolutionary studies reveal genomic signatures of adaptation to plant cell wall in hemibiotrophic fungi.</title>
        <authorList>
            <consortium name="DOE Joint Genome Institute"/>
            <person name="Baroncelli R."/>
            <person name="Diaz J.F."/>
            <person name="Benocci T."/>
            <person name="Peng M."/>
            <person name="Battaglia E."/>
            <person name="Haridas S."/>
            <person name="Andreopoulos W."/>
            <person name="Labutti K."/>
            <person name="Pangilinan J."/>
            <person name="Floch G.L."/>
            <person name="Makela M.R."/>
            <person name="Henrissat B."/>
            <person name="Grigoriev I.V."/>
            <person name="Crouch J.A."/>
            <person name="De Vries R.P."/>
            <person name="Sukno S.A."/>
            <person name="Thon M.R."/>
        </authorList>
    </citation>
    <scope>NUCLEOTIDE SEQUENCE</scope>
    <source>
        <strain evidence="1">CBS 112980</strain>
    </source>
</reference>